<reference evidence="3 4" key="1">
    <citation type="submission" date="2017-01" db="EMBL/GenBank/DDBJ databases">
        <title>The cable genome- insights into the physiology and evolution of filamentous bacteria capable of sulfide oxidation via long distance electron transfer.</title>
        <authorList>
            <person name="Schreiber L."/>
            <person name="Bjerg J.T."/>
            <person name="Boggild A."/>
            <person name="Van De Vossenberg J."/>
            <person name="Meysman F."/>
            <person name="Nielsen L.P."/>
            <person name="Schramm A."/>
            <person name="Kjeldsen K.U."/>
        </authorList>
    </citation>
    <scope>NUCLEOTIDE SEQUENCE [LARGE SCALE GENOMIC DNA]</scope>
    <source>
        <strain evidence="3">MCF</strain>
    </source>
</reference>
<proteinExistence type="predicted"/>
<evidence type="ECO:0000313" key="4">
    <source>
        <dbReference type="Proteomes" id="UP000287853"/>
    </source>
</evidence>
<accession>A0A444IUU8</accession>
<evidence type="ECO:0008006" key="5">
    <source>
        <dbReference type="Google" id="ProtNLM"/>
    </source>
</evidence>
<evidence type="ECO:0000313" key="3">
    <source>
        <dbReference type="EMBL" id="RWX44627.1"/>
    </source>
</evidence>
<sequence length="338" mass="38361">MNIKTKAHQALLAFFVFLTGASYCGATEHQEESNNIPWYFIAIHSEPYNHEWNHYFTERAYGNLTKMIAQADAYHIKLTLMFAPAWVDFLLSDKERVAAVERWKKNGHEIAGHHHSVWHGNWDGYSSLSRQEAEAWRVKVGGHDYESCYGSESYYGTLTDFTTKLQRLDPAVKSGCMNDEISRSALPDAIIYNTCSGFANYGEVGRVEIDPKPEKGKNEYVSVGTYNGIERKWLAHHFLLEANAAKKVFSTMHSGVYGTVNHSSPGEIQTFLEYLEFLHQVDPQGEKSRTISEIIEQKLLPEKQLSTAQINAFYPPPQRSPVTLAPEDCPHVKGQKKL</sequence>
<feature type="chain" id="PRO_5019104799" description="Polysaccharide deacetylase" evidence="2">
    <location>
        <begin position="27"/>
        <end position="338"/>
    </location>
</feature>
<keyword evidence="4" id="KW-1185">Reference proteome</keyword>
<gene>
    <name evidence="3" type="ORF">H206_01785</name>
</gene>
<comment type="caution">
    <text evidence="3">The sequence shown here is derived from an EMBL/GenBank/DDBJ whole genome shotgun (WGS) entry which is preliminary data.</text>
</comment>
<keyword evidence="2" id="KW-0732">Signal</keyword>
<name>A0A444IUU8_9BACT</name>
<protein>
    <recommendedName>
        <fullName evidence="5">Polysaccharide deacetylase</fullName>
    </recommendedName>
</protein>
<evidence type="ECO:0000256" key="1">
    <source>
        <dbReference type="SAM" id="MobiDB-lite"/>
    </source>
</evidence>
<organism evidence="3 4">
    <name type="scientific">Candidatus Electrothrix aarhusensis</name>
    <dbReference type="NCBI Taxonomy" id="1859131"/>
    <lineage>
        <taxon>Bacteria</taxon>
        <taxon>Pseudomonadati</taxon>
        <taxon>Thermodesulfobacteriota</taxon>
        <taxon>Desulfobulbia</taxon>
        <taxon>Desulfobulbales</taxon>
        <taxon>Desulfobulbaceae</taxon>
        <taxon>Candidatus Electrothrix</taxon>
    </lineage>
</organism>
<dbReference type="EMBL" id="MTKO01000092">
    <property type="protein sequence ID" value="RWX44627.1"/>
    <property type="molecule type" value="Genomic_DNA"/>
</dbReference>
<evidence type="ECO:0000256" key="2">
    <source>
        <dbReference type="SAM" id="SignalP"/>
    </source>
</evidence>
<dbReference type="Gene3D" id="3.20.20.370">
    <property type="entry name" value="Glycoside hydrolase/deacetylase"/>
    <property type="match status" value="1"/>
</dbReference>
<feature type="signal peptide" evidence="2">
    <location>
        <begin position="1"/>
        <end position="26"/>
    </location>
</feature>
<dbReference type="AlphaFoldDB" id="A0A444IUU8"/>
<dbReference type="Proteomes" id="UP000287853">
    <property type="component" value="Unassembled WGS sequence"/>
</dbReference>
<feature type="region of interest" description="Disordered" evidence="1">
    <location>
        <begin position="316"/>
        <end position="338"/>
    </location>
</feature>